<dbReference type="Gene3D" id="1.10.357.10">
    <property type="entry name" value="Tetracycline Repressor, domain 2"/>
    <property type="match status" value="1"/>
</dbReference>
<dbReference type="AlphaFoldDB" id="A0A4R6S9A4"/>
<dbReference type="Pfam" id="PF00440">
    <property type="entry name" value="TetR_N"/>
    <property type="match status" value="1"/>
</dbReference>
<dbReference type="EMBL" id="SNXZ01000004">
    <property type="protein sequence ID" value="TDP96033.1"/>
    <property type="molecule type" value="Genomic_DNA"/>
</dbReference>
<proteinExistence type="predicted"/>
<dbReference type="InterPro" id="IPR009057">
    <property type="entry name" value="Homeodomain-like_sf"/>
</dbReference>
<protein>
    <submittedName>
        <fullName evidence="4">TetR family transcriptional regulator</fullName>
    </submittedName>
</protein>
<evidence type="ECO:0000313" key="4">
    <source>
        <dbReference type="EMBL" id="TDP96033.1"/>
    </source>
</evidence>
<dbReference type="InterPro" id="IPR001647">
    <property type="entry name" value="HTH_TetR"/>
</dbReference>
<feature type="DNA-binding region" description="H-T-H motif" evidence="2">
    <location>
        <begin position="32"/>
        <end position="51"/>
    </location>
</feature>
<reference evidence="4 5" key="1">
    <citation type="submission" date="2019-03" db="EMBL/GenBank/DDBJ databases">
        <title>Genomic Encyclopedia of Type Strains, Phase IV (KMG-IV): sequencing the most valuable type-strain genomes for metagenomic binning, comparative biology and taxonomic classification.</title>
        <authorList>
            <person name="Goeker M."/>
        </authorList>
    </citation>
    <scope>NUCLEOTIDE SEQUENCE [LARGE SCALE GENOMIC DNA]</scope>
    <source>
        <strain evidence="4 5">DSM 45361</strain>
    </source>
</reference>
<evidence type="ECO:0000313" key="5">
    <source>
        <dbReference type="Proteomes" id="UP000295444"/>
    </source>
</evidence>
<evidence type="ECO:0000256" key="2">
    <source>
        <dbReference type="PROSITE-ProRule" id="PRU00335"/>
    </source>
</evidence>
<gene>
    <name evidence="4" type="ORF">EV186_10413</name>
</gene>
<evidence type="ECO:0000259" key="3">
    <source>
        <dbReference type="PROSITE" id="PS50977"/>
    </source>
</evidence>
<dbReference type="Proteomes" id="UP000295444">
    <property type="component" value="Unassembled WGS sequence"/>
</dbReference>
<dbReference type="SUPFAM" id="SSF46689">
    <property type="entry name" value="Homeodomain-like"/>
    <property type="match status" value="1"/>
</dbReference>
<keyword evidence="1 2" id="KW-0238">DNA-binding</keyword>
<dbReference type="InterPro" id="IPR050624">
    <property type="entry name" value="HTH-type_Tx_Regulator"/>
</dbReference>
<accession>A0A4R6S9A4</accession>
<comment type="caution">
    <text evidence="4">The sequence shown here is derived from an EMBL/GenBank/DDBJ whole genome shotgun (WGS) entry which is preliminary data.</text>
</comment>
<evidence type="ECO:0000256" key="1">
    <source>
        <dbReference type="ARBA" id="ARBA00023125"/>
    </source>
</evidence>
<dbReference type="PANTHER" id="PTHR43479:SF7">
    <property type="entry name" value="TETR-FAMILY TRANSCRIPTIONAL REGULATOR"/>
    <property type="match status" value="1"/>
</dbReference>
<dbReference type="GO" id="GO:0003677">
    <property type="term" value="F:DNA binding"/>
    <property type="evidence" value="ECO:0007669"/>
    <property type="project" value="UniProtKB-UniRule"/>
</dbReference>
<name>A0A4R6S9A4_LABRH</name>
<sequence>MVQQDRRVRRTRRGLQEALFALIFEKGYDRVTVQDVLDRADVGRSTFYTHFRDKEALLLAAFDALSEDLRGELGAVASDPARPAEALFRFAYERQPAFRALCGKQGGEVVQRHLRRMLTELLMAQLCLGKPVVPAEVVVEFCTSTTLGLLGWAVDNGFPHDAAWLAAAYRRLVEPGVRAVLRPA</sequence>
<keyword evidence="5" id="KW-1185">Reference proteome</keyword>
<organism evidence="4 5">
    <name type="scientific">Labedaea rhizosphaerae</name>
    <dbReference type="NCBI Taxonomy" id="598644"/>
    <lineage>
        <taxon>Bacteria</taxon>
        <taxon>Bacillati</taxon>
        <taxon>Actinomycetota</taxon>
        <taxon>Actinomycetes</taxon>
        <taxon>Pseudonocardiales</taxon>
        <taxon>Pseudonocardiaceae</taxon>
        <taxon>Labedaea</taxon>
    </lineage>
</organism>
<dbReference type="PANTHER" id="PTHR43479">
    <property type="entry name" value="ACREF/ENVCD OPERON REPRESSOR-RELATED"/>
    <property type="match status" value="1"/>
</dbReference>
<dbReference type="PRINTS" id="PR00455">
    <property type="entry name" value="HTHTETR"/>
</dbReference>
<feature type="domain" description="HTH tetR-type" evidence="3">
    <location>
        <begin position="9"/>
        <end position="69"/>
    </location>
</feature>
<dbReference type="PROSITE" id="PS50977">
    <property type="entry name" value="HTH_TETR_2"/>
    <property type="match status" value="1"/>
</dbReference>